<proteinExistence type="predicted"/>
<dbReference type="RefSeq" id="WP_082251615.1">
    <property type="nucleotide sequence ID" value="NZ_KN323090.1"/>
</dbReference>
<gene>
    <name evidence="2" type="ORF">Y036_5989</name>
</gene>
<feature type="region of interest" description="Disordered" evidence="1">
    <location>
        <begin position="185"/>
        <end position="204"/>
    </location>
</feature>
<evidence type="ECO:0000313" key="2">
    <source>
        <dbReference type="EMBL" id="KGX17207.1"/>
    </source>
</evidence>
<dbReference type="PROSITE" id="PS51257">
    <property type="entry name" value="PROKAR_LIPOPROTEIN"/>
    <property type="match status" value="1"/>
</dbReference>
<comment type="caution">
    <text evidence="2">The sequence shown here is derived from an EMBL/GenBank/DDBJ whole genome shotgun (WGS) entry which is preliminary data.</text>
</comment>
<dbReference type="EMBL" id="JQIM01000007">
    <property type="protein sequence ID" value="KGX17207.1"/>
    <property type="molecule type" value="Genomic_DNA"/>
</dbReference>
<accession>A0AA40JJN1</accession>
<dbReference type="Proteomes" id="UP000030475">
    <property type="component" value="Unassembled WGS sequence"/>
</dbReference>
<dbReference type="AlphaFoldDB" id="A0AA40JJN1"/>
<evidence type="ECO:0000313" key="3">
    <source>
        <dbReference type="Proteomes" id="UP000030475"/>
    </source>
</evidence>
<name>A0AA40JJN1_BURPE</name>
<evidence type="ECO:0000256" key="1">
    <source>
        <dbReference type="SAM" id="MobiDB-lite"/>
    </source>
</evidence>
<evidence type="ECO:0008006" key="4">
    <source>
        <dbReference type="Google" id="ProtNLM"/>
    </source>
</evidence>
<protein>
    <recommendedName>
        <fullName evidence="4">Lipoprotein</fullName>
    </recommendedName>
</protein>
<feature type="compositionally biased region" description="Low complexity" evidence="1">
    <location>
        <begin position="187"/>
        <end position="204"/>
    </location>
</feature>
<reference evidence="2 3" key="1">
    <citation type="submission" date="2014-08" db="EMBL/GenBank/DDBJ databases">
        <authorList>
            <person name="Bunnell A."/>
            <person name="Chain P.S."/>
            <person name="Chertkov O."/>
            <person name="Currie B.J."/>
            <person name="Daligault H.E."/>
            <person name="Davenport K.W."/>
            <person name="Davis C."/>
            <person name="Gleasner C.D."/>
            <person name="Johnson S.L."/>
            <person name="Kaestli M."/>
            <person name="Koren S."/>
            <person name="Kunde Y.A."/>
            <person name="Mayo M."/>
            <person name="McMurry K.K."/>
            <person name="Price E.P."/>
            <person name="Reitenga K.G."/>
            <person name="Robison R."/>
            <person name="Rosovitz M.J."/>
            <person name="Sarovich D.S."/>
            <person name="Teshima H."/>
        </authorList>
    </citation>
    <scope>NUCLEOTIDE SEQUENCE [LARGE SCALE GENOMIC DNA]</scope>
    <source>
        <strain evidence="2 3">MSHR44</strain>
    </source>
</reference>
<organism evidence="2 3">
    <name type="scientific">Burkholderia pseudomallei</name>
    <name type="common">Pseudomonas pseudomallei</name>
    <dbReference type="NCBI Taxonomy" id="28450"/>
    <lineage>
        <taxon>Bacteria</taxon>
        <taxon>Pseudomonadati</taxon>
        <taxon>Pseudomonadota</taxon>
        <taxon>Betaproteobacteria</taxon>
        <taxon>Burkholderiales</taxon>
        <taxon>Burkholderiaceae</taxon>
        <taxon>Burkholderia</taxon>
        <taxon>pseudomallei group</taxon>
    </lineage>
</organism>
<sequence>MKENFIRRARIAGACVFAASTLTACGEDYRNSDTEPVFNQTLTDWLGKAALSPQVTRIDCYIDGGWFSNSLLCDVTIKRDRSRTRESTFEVRSNFDRPSLLSLSEWQFDTETLSDSKFRIVVEQREPAVLNVRVHADQSRVSLEDAEHLADKAIGAVEKYLRSNPTSDPQSLRDTWASAASQVSVPRRGASCTASATSTTGAGR</sequence>